<dbReference type="Proteomes" id="UP000265520">
    <property type="component" value="Unassembled WGS sequence"/>
</dbReference>
<proteinExistence type="predicted"/>
<name>A0A392UGN3_9FABA</name>
<keyword evidence="2" id="KW-1185">Reference proteome</keyword>
<feature type="non-terminal residue" evidence="1">
    <location>
        <position position="43"/>
    </location>
</feature>
<comment type="caution">
    <text evidence="1">The sequence shown here is derived from an EMBL/GenBank/DDBJ whole genome shotgun (WGS) entry which is preliminary data.</text>
</comment>
<evidence type="ECO:0000313" key="1">
    <source>
        <dbReference type="EMBL" id="MCI72743.1"/>
    </source>
</evidence>
<dbReference type="AlphaFoldDB" id="A0A392UGN3"/>
<protein>
    <submittedName>
        <fullName evidence="1">Uncharacterized protein</fullName>
    </submittedName>
</protein>
<sequence>MQKINESDKTYLGLPPKQRLFGVTSLTHLLTSFVSETYDFLLH</sequence>
<organism evidence="1 2">
    <name type="scientific">Trifolium medium</name>
    <dbReference type="NCBI Taxonomy" id="97028"/>
    <lineage>
        <taxon>Eukaryota</taxon>
        <taxon>Viridiplantae</taxon>
        <taxon>Streptophyta</taxon>
        <taxon>Embryophyta</taxon>
        <taxon>Tracheophyta</taxon>
        <taxon>Spermatophyta</taxon>
        <taxon>Magnoliopsida</taxon>
        <taxon>eudicotyledons</taxon>
        <taxon>Gunneridae</taxon>
        <taxon>Pentapetalae</taxon>
        <taxon>rosids</taxon>
        <taxon>fabids</taxon>
        <taxon>Fabales</taxon>
        <taxon>Fabaceae</taxon>
        <taxon>Papilionoideae</taxon>
        <taxon>50 kb inversion clade</taxon>
        <taxon>NPAAA clade</taxon>
        <taxon>Hologalegina</taxon>
        <taxon>IRL clade</taxon>
        <taxon>Trifolieae</taxon>
        <taxon>Trifolium</taxon>
    </lineage>
</organism>
<accession>A0A392UGN3</accession>
<reference evidence="1 2" key="1">
    <citation type="journal article" date="2018" name="Front. Plant Sci.">
        <title>Red Clover (Trifolium pratense) and Zigzag Clover (T. medium) - A Picture of Genomic Similarities and Differences.</title>
        <authorList>
            <person name="Dluhosova J."/>
            <person name="Istvanek J."/>
            <person name="Nedelnik J."/>
            <person name="Repkova J."/>
        </authorList>
    </citation>
    <scope>NUCLEOTIDE SEQUENCE [LARGE SCALE GENOMIC DNA]</scope>
    <source>
        <strain evidence="2">cv. 10/8</strain>
        <tissue evidence="1">Leaf</tissue>
    </source>
</reference>
<dbReference type="EMBL" id="LXQA010824440">
    <property type="protein sequence ID" value="MCI72743.1"/>
    <property type="molecule type" value="Genomic_DNA"/>
</dbReference>
<evidence type="ECO:0000313" key="2">
    <source>
        <dbReference type="Proteomes" id="UP000265520"/>
    </source>
</evidence>